<evidence type="ECO:0000313" key="3">
    <source>
        <dbReference type="Proteomes" id="UP001082899"/>
    </source>
</evidence>
<evidence type="ECO:0000313" key="2">
    <source>
        <dbReference type="EMBL" id="MCY0389422.1"/>
    </source>
</evidence>
<reference evidence="2" key="1">
    <citation type="submission" date="2022-11" db="EMBL/GenBank/DDBJ databases">
        <title>Robbsia betulipollinis sp. nov., isolated from pollen of birch (Betula pendula).</title>
        <authorList>
            <person name="Shi H."/>
            <person name="Ambika Manirajan B."/>
            <person name="Ratering S."/>
            <person name="Geissler-Plaum R."/>
            <person name="Schnell S."/>
        </authorList>
    </citation>
    <scope>NUCLEOTIDE SEQUENCE</scope>
    <source>
        <strain evidence="2">Bb-Pol-6</strain>
    </source>
</reference>
<keyword evidence="3" id="KW-1185">Reference proteome</keyword>
<evidence type="ECO:0000256" key="1">
    <source>
        <dbReference type="SAM" id="MobiDB-lite"/>
    </source>
</evidence>
<dbReference type="EMBL" id="JAPMXC010000010">
    <property type="protein sequence ID" value="MCY0389422.1"/>
    <property type="molecule type" value="Genomic_DNA"/>
</dbReference>
<gene>
    <name evidence="2" type="ORF">OVY01_19945</name>
</gene>
<accession>A0ABT3ZSK1</accession>
<protein>
    <submittedName>
        <fullName evidence="2">Uncharacterized protein</fullName>
    </submittedName>
</protein>
<dbReference type="RefSeq" id="WP_267849323.1">
    <property type="nucleotide sequence ID" value="NZ_JAPMXC010000010.1"/>
</dbReference>
<name>A0ABT3ZSK1_9BURK</name>
<feature type="region of interest" description="Disordered" evidence="1">
    <location>
        <begin position="152"/>
        <end position="217"/>
    </location>
</feature>
<dbReference type="Proteomes" id="UP001082899">
    <property type="component" value="Unassembled WGS sequence"/>
</dbReference>
<comment type="caution">
    <text evidence="2">The sequence shown here is derived from an EMBL/GenBank/DDBJ whole genome shotgun (WGS) entry which is preliminary data.</text>
</comment>
<proteinExistence type="predicted"/>
<sequence length="217" mass="23525">MNISKAPQQKKHEESRVFIRLHMSEAVARGASHIRSKRPASLQDGIDEVRREYTVDFGEDTVAAFLECIELWLNDRGNTVAAAALRLYMQDAISPDYRSSCLHDVEDDLADAEHFGARDGSHDSDAVGALAFPLAASTVSMYATDHFAAPADTGEARHTRGAPASRLNAAVAPRSGTRDETRPRVPGAVVASRAALRAPRFADNGPAAHSYRSSRSR</sequence>
<organism evidence="2 3">
    <name type="scientific">Robbsia betulipollinis</name>
    <dbReference type="NCBI Taxonomy" id="2981849"/>
    <lineage>
        <taxon>Bacteria</taxon>
        <taxon>Pseudomonadati</taxon>
        <taxon>Pseudomonadota</taxon>
        <taxon>Betaproteobacteria</taxon>
        <taxon>Burkholderiales</taxon>
        <taxon>Burkholderiaceae</taxon>
        <taxon>Robbsia</taxon>
    </lineage>
</organism>